<dbReference type="PANTHER" id="PTHR39460:SF1">
    <property type="entry name" value="C6 TRANSCRIPTION FACTOR"/>
    <property type="match status" value="1"/>
</dbReference>
<dbReference type="Pfam" id="PF24855">
    <property type="entry name" value="DUF7729"/>
    <property type="match status" value="1"/>
</dbReference>
<feature type="domain" description="DUF7729" evidence="1">
    <location>
        <begin position="1"/>
        <end position="130"/>
    </location>
</feature>
<dbReference type="AlphaFoldDB" id="A0AAN7WCY6"/>
<evidence type="ECO:0000313" key="3">
    <source>
        <dbReference type="Proteomes" id="UP001310594"/>
    </source>
</evidence>
<accession>A0AAN7WCY6</accession>
<dbReference type="Proteomes" id="UP001310594">
    <property type="component" value="Unassembled WGS sequence"/>
</dbReference>
<dbReference type="EMBL" id="JAVRQU010000007">
    <property type="protein sequence ID" value="KAK5700852.1"/>
    <property type="molecule type" value="Genomic_DNA"/>
</dbReference>
<name>A0AAN7WCY6_9PEZI</name>
<evidence type="ECO:0000259" key="1">
    <source>
        <dbReference type="Pfam" id="PF24855"/>
    </source>
</evidence>
<evidence type="ECO:0000313" key="2">
    <source>
        <dbReference type="EMBL" id="KAK5700852.1"/>
    </source>
</evidence>
<proteinExistence type="predicted"/>
<protein>
    <recommendedName>
        <fullName evidence="1">DUF7729 domain-containing protein</fullName>
    </recommendedName>
</protein>
<organism evidence="2 3">
    <name type="scientific">Elasticomyces elasticus</name>
    <dbReference type="NCBI Taxonomy" id="574655"/>
    <lineage>
        <taxon>Eukaryota</taxon>
        <taxon>Fungi</taxon>
        <taxon>Dikarya</taxon>
        <taxon>Ascomycota</taxon>
        <taxon>Pezizomycotina</taxon>
        <taxon>Dothideomycetes</taxon>
        <taxon>Dothideomycetidae</taxon>
        <taxon>Mycosphaerellales</taxon>
        <taxon>Teratosphaeriaceae</taxon>
        <taxon>Elasticomyces</taxon>
    </lineage>
</organism>
<dbReference type="InterPro" id="IPR056146">
    <property type="entry name" value="DUF7729"/>
</dbReference>
<comment type="caution">
    <text evidence="2">The sequence shown here is derived from an EMBL/GenBank/DDBJ whole genome shotgun (WGS) entry which is preliminary data.</text>
</comment>
<sequence>MASLAQQLQQESNCGADLQMQNPTVLQAHDGLVAFQPLYQAGCLKDTDGAYCLANAMTNTSAPTSSYVYYLALGMQLPGNARPACTDCLRNTMAIFATAATNSSVPLNEDYTAAAQQVDASCGSEFAQASVVRSLAAQQASHTSKLLLLGIVVFAVGMLS</sequence>
<gene>
    <name evidence="2" type="ORF">LTR97_005369</name>
</gene>
<dbReference type="PANTHER" id="PTHR39460">
    <property type="entry name" value="EXPRESSED PROTEIN"/>
    <property type="match status" value="1"/>
</dbReference>
<reference evidence="2" key="1">
    <citation type="submission" date="2023-08" db="EMBL/GenBank/DDBJ databases">
        <title>Black Yeasts Isolated from many extreme environments.</title>
        <authorList>
            <person name="Coleine C."/>
            <person name="Stajich J.E."/>
            <person name="Selbmann L."/>
        </authorList>
    </citation>
    <scope>NUCLEOTIDE SEQUENCE</scope>
    <source>
        <strain evidence="2">CCFEE 5810</strain>
    </source>
</reference>